<name>A0A151Y0K1_9GAMM</name>
<dbReference type="Pfam" id="PF05656">
    <property type="entry name" value="DUF805"/>
    <property type="match status" value="1"/>
</dbReference>
<gene>
    <name evidence="2" type="ORF">AZH43_14350</name>
</gene>
<dbReference type="GO" id="GO:0005886">
    <property type="term" value="C:plasma membrane"/>
    <property type="evidence" value="ECO:0007669"/>
    <property type="project" value="TreeGrafter"/>
</dbReference>
<organism evidence="2 3">
    <name type="scientific">Acinetobacter pragensis</name>
    <dbReference type="NCBI Taxonomy" id="1806892"/>
    <lineage>
        <taxon>Bacteria</taxon>
        <taxon>Pseudomonadati</taxon>
        <taxon>Pseudomonadota</taxon>
        <taxon>Gammaproteobacteria</taxon>
        <taxon>Moraxellales</taxon>
        <taxon>Moraxellaceae</taxon>
        <taxon>Acinetobacter</taxon>
    </lineage>
</organism>
<accession>A0A151Y0K1</accession>
<dbReference type="EMBL" id="LUAW01000025">
    <property type="protein sequence ID" value="KYQ71524.1"/>
    <property type="molecule type" value="Genomic_DNA"/>
</dbReference>
<proteinExistence type="predicted"/>
<keyword evidence="1" id="KW-0472">Membrane</keyword>
<keyword evidence="1" id="KW-0812">Transmembrane</keyword>
<reference evidence="2 3" key="1">
    <citation type="submission" date="2016-03" db="EMBL/GenBank/DDBJ databases">
        <title>Acinetobacter genomospecies 28 strain ANC 4149.</title>
        <authorList>
            <person name="Radolfova-Krizova L."/>
            <person name="Nemec A."/>
        </authorList>
    </citation>
    <scope>NUCLEOTIDE SEQUENCE [LARGE SCALE GENOMIC DNA]</scope>
    <source>
        <strain evidence="2 3">ANC 4149</strain>
    </source>
</reference>
<dbReference type="OrthoDB" id="9812349at2"/>
<feature type="transmembrane region" description="Helical" evidence="1">
    <location>
        <begin position="150"/>
        <end position="175"/>
    </location>
</feature>
<evidence type="ECO:0008006" key="4">
    <source>
        <dbReference type="Google" id="ProtNLM"/>
    </source>
</evidence>
<dbReference type="RefSeq" id="WP_067669963.1">
    <property type="nucleotide sequence ID" value="NZ_CBCSIK010000003.1"/>
</dbReference>
<evidence type="ECO:0000256" key="1">
    <source>
        <dbReference type="SAM" id="Phobius"/>
    </source>
</evidence>
<protein>
    <recommendedName>
        <fullName evidence="4">DUF805 domain-containing protein</fullName>
    </recommendedName>
</protein>
<evidence type="ECO:0000313" key="3">
    <source>
        <dbReference type="Proteomes" id="UP000076276"/>
    </source>
</evidence>
<dbReference type="PANTHER" id="PTHR34980:SF3">
    <property type="entry name" value="BLR8105 PROTEIN"/>
    <property type="match status" value="1"/>
</dbReference>
<dbReference type="InterPro" id="IPR008523">
    <property type="entry name" value="DUF805"/>
</dbReference>
<feature type="transmembrane region" description="Helical" evidence="1">
    <location>
        <begin position="107"/>
        <end position="130"/>
    </location>
</feature>
<keyword evidence="1" id="KW-1133">Transmembrane helix</keyword>
<evidence type="ECO:0000313" key="2">
    <source>
        <dbReference type="EMBL" id="KYQ71524.1"/>
    </source>
</evidence>
<feature type="transmembrane region" description="Helical" evidence="1">
    <location>
        <begin position="78"/>
        <end position="95"/>
    </location>
</feature>
<dbReference type="Proteomes" id="UP000076276">
    <property type="component" value="Unassembled WGS sequence"/>
</dbReference>
<dbReference type="PANTHER" id="PTHR34980">
    <property type="entry name" value="INNER MEMBRANE PROTEIN-RELATED-RELATED"/>
    <property type="match status" value="1"/>
</dbReference>
<feature type="transmembrane region" description="Helical" evidence="1">
    <location>
        <begin position="34"/>
        <end position="58"/>
    </location>
</feature>
<dbReference type="AlphaFoldDB" id="A0A151Y0K1"/>
<dbReference type="STRING" id="1806892.AZH43_14350"/>
<sequence>MNSHDSSPFFSRSPVSAADRPLSIKGRFGRLSFIGWYGFLNIISFFASIAFSLAVGIFNLGTMTLDNQFIDMLSGMAGLGYIALLVFYIYFYIVITARRLHDLDKSGWMMLLMLLPLINVFFILYLLLASGTAGFNRYGAPRPALFWEKLLAWLMIILAVLSIFSAGSAVSYMMGSGELETPQEMVQKGTAYF</sequence>
<keyword evidence="3" id="KW-1185">Reference proteome</keyword>
<comment type="caution">
    <text evidence="2">The sequence shown here is derived from an EMBL/GenBank/DDBJ whole genome shotgun (WGS) entry which is preliminary data.</text>
</comment>